<dbReference type="RefSeq" id="WP_109414576.1">
    <property type="nucleotide sequence ID" value="NZ_QEAS01000003.1"/>
</dbReference>
<dbReference type="EMBL" id="QEAS01000003">
    <property type="protein sequence ID" value="PWG81631.1"/>
    <property type="molecule type" value="Genomic_DNA"/>
</dbReference>
<dbReference type="Proteomes" id="UP000245647">
    <property type="component" value="Unassembled WGS sequence"/>
</dbReference>
<protein>
    <recommendedName>
        <fullName evidence="3">Late embryogenesis abundant protein LEA-2 subgroup domain-containing protein</fullName>
    </recommendedName>
</protein>
<reference evidence="1 2" key="1">
    <citation type="submission" date="2018-04" db="EMBL/GenBank/DDBJ databases">
        <title>Pedobacter chongqingensis sp. nov., isolated from a rottenly hemp rope.</title>
        <authorList>
            <person name="Cai Y."/>
        </authorList>
    </citation>
    <scope>NUCLEOTIDE SEQUENCE [LARGE SCALE GENOMIC DNA]</scope>
    <source>
        <strain evidence="1 2">FJ4-8</strain>
    </source>
</reference>
<evidence type="ECO:0008006" key="3">
    <source>
        <dbReference type="Google" id="ProtNLM"/>
    </source>
</evidence>
<comment type="caution">
    <text evidence="1">The sequence shown here is derived from an EMBL/GenBank/DDBJ whole genome shotgun (WGS) entry which is preliminary data.</text>
</comment>
<accession>A0A2U2PJQ6</accession>
<name>A0A2U2PJQ6_9SPHI</name>
<dbReference type="OrthoDB" id="704817at2"/>
<dbReference type="SUPFAM" id="SSF117070">
    <property type="entry name" value="LEA14-like"/>
    <property type="match status" value="1"/>
</dbReference>
<dbReference type="AlphaFoldDB" id="A0A2U2PJQ6"/>
<evidence type="ECO:0000313" key="2">
    <source>
        <dbReference type="Proteomes" id="UP000245647"/>
    </source>
</evidence>
<gene>
    <name evidence="1" type="ORF">DDR33_04430</name>
</gene>
<sequence>MKRTLLFLSSILLTVAGCGINKQVERAKAFEKCKYEITSADSVSIAGVNVLQLIKSGSMDITRAPRLALAFLRKDIPFEGKINLQIRNPSEALAAINQFEYKILIKDHELSSGIIDQPIEVKPKGGVTNVPVRLSSNIYPLLSDSKAQKDLTDFFSVITDEKSNQKSILTIKIKPTIGVGNKLIKYPGYITIDKEITKKILL</sequence>
<organism evidence="1 2">
    <name type="scientific">Pararcticibacter amylolyticus</name>
    <dbReference type="NCBI Taxonomy" id="2173175"/>
    <lineage>
        <taxon>Bacteria</taxon>
        <taxon>Pseudomonadati</taxon>
        <taxon>Bacteroidota</taxon>
        <taxon>Sphingobacteriia</taxon>
        <taxon>Sphingobacteriales</taxon>
        <taxon>Sphingobacteriaceae</taxon>
        <taxon>Pararcticibacter</taxon>
    </lineage>
</organism>
<proteinExistence type="predicted"/>
<dbReference type="PROSITE" id="PS51257">
    <property type="entry name" value="PROKAR_LIPOPROTEIN"/>
    <property type="match status" value="1"/>
</dbReference>
<keyword evidence="2" id="KW-1185">Reference proteome</keyword>
<dbReference type="Gene3D" id="2.60.40.1820">
    <property type="match status" value="1"/>
</dbReference>
<evidence type="ECO:0000313" key="1">
    <source>
        <dbReference type="EMBL" id="PWG81631.1"/>
    </source>
</evidence>